<evidence type="ECO:0000313" key="2">
    <source>
        <dbReference type="EMBL" id="RMI47401.1"/>
    </source>
</evidence>
<keyword evidence="1" id="KW-0812">Transmembrane</keyword>
<evidence type="ECO:0008006" key="4">
    <source>
        <dbReference type="Google" id="ProtNLM"/>
    </source>
</evidence>
<evidence type="ECO:0000313" key="3">
    <source>
        <dbReference type="Proteomes" id="UP000282674"/>
    </source>
</evidence>
<feature type="transmembrane region" description="Helical" evidence="1">
    <location>
        <begin position="77"/>
        <end position="99"/>
    </location>
</feature>
<dbReference type="OrthoDB" id="3482579at2"/>
<keyword evidence="1" id="KW-0472">Membrane</keyword>
<proteinExistence type="predicted"/>
<dbReference type="Proteomes" id="UP000282674">
    <property type="component" value="Unassembled WGS sequence"/>
</dbReference>
<comment type="caution">
    <text evidence="2">The sequence shown here is derived from an EMBL/GenBank/DDBJ whole genome shotgun (WGS) entry which is preliminary data.</text>
</comment>
<feature type="transmembrane region" description="Helical" evidence="1">
    <location>
        <begin position="34"/>
        <end position="57"/>
    </location>
</feature>
<keyword evidence="3" id="KW-1185">Reference proteome</keyword>
<dbReference type="RefSeq" id="WP_122192636.1">
    <property type="nucleotide sequence ID" value="NZ_JBHSKC010000002.1"/>
</dbReference>
<sequence length="134" mass="13948">MTMPGYRTQTPPSTPERQGLATASLVLGLAGLPALLLCGIGLPAALVGLALGVVALWRGRPRGAARGRPAGGARGTAVAGVVCSLVTLAIGTVAIFWLLSKAVECADSHRFPDEFTRRECIDRTFPFARESHAP</sequence>
<gene>
    <name evidence="2" type="ORF">EBO15_02495</name>
</gene>
<reference evidence="2 3" key="1">
    <citation type="submission" date="2018-10" db="EMBL/GenBank/DDBJ databases">
        <title>Isolation from soil.</title>
        <authorList>
            <person name="Hu J."/>
        </authorList>
    </citation>
    <scope>NUCLEOTIDE SEQUENCE [LARGE SCALE GENOMIC DNA]</scope>
    <source>
        <strain evidence="2 3">NEAU-Ht49</strain>
    </source>
</reference>
<name>A0A3M2MD15_9ACTN</name>
<accession>A0A3M2MD15</accession>
<organism evidence="2 3">
    <name type="scientific">Actinomadura harenae</name>
    <dbReference type="NCBI Taxonomy" id="2483351"/>
    <lineage>
        <taxon>Bacteria</taxon>
        <taxon>Bacillati</taxon>
        <taxon>Actinomycetota</taxon>
        <taxon>Actinomycetes</taxon>
        <taxon>Streptosporangiales</taxon>
        <taxon>Thermomonosporaceae</taxon>
        <taxon>Actinomadura</taxon>
    </lineage>
</organism>
<evidence type="ECO:0000256" key="1">
    <source>
        <dbReference type="SAM" id="Phobius"/>
    </source>
</evidence>
<keyword evidence="1" id="KW-1133">Transmembrane helix</keyword>
<dbReference type="AlphaFoldDB" id="A0A3M2MD15"/>
<protein>
    <recommendedName>
        <fullName evidence="4">DUF4190 domain-containing protein</fullName>
    </recommendedName>
</protein>
<dbReference type="EMBL" id="RFFG01000003">
    <property type="protein sequence ID" value="RMI47401.1"/>
    <property type="molecule type" value="Genomic_DNA"/>
</dbReference>